<keyword evidence="4" id="KW-0560">Oxidoreductase</keyword>
<dbReference type="SUPFAM" id="SSF49503">
    <property type="entry name" value="Cupredoxins"/>
    <property type="match status" value="1"/>
</dbReference>
<keyword evidence="3" id="KW-0186">Copper</keyword>
<comment type="subcellular location">
    <subcellularLocation>
        <location evidence="1">Cell envelope</location>
    </subcellularLocation>
</comment>
<comment type="caution">
    <text evidence="4">The sequence shown here is derived from an EMBL/GenBank/DDBJ whole genome shotgun (WGS) entry which is preliminary data.</text>
</comment>
<dbReference type="GO" id="GO:0005507">
    <property type="term" value="F:copper ion binding"/>
    <property type="evidence" value="ECO:0007669"/>
    <property type="project" value="InterPro"/>
</dbReference>
<dbReference type="InterPro" id="IPR008972">
    <property type="entry name" value="Cupredoxin"/>
</dbReference>
<dbReference type="Gene3D" id="2.60.40.420">
    <property type="entry name" value="Cupredoxins - blue copper proteins"/>
    <property type="match status" value="1"/>
</dbReference>
<dbReference type="EC" id="1.7.2.4" evidence="4"/>
<dbReference type="SUPFAM" id="SSF50974">
    <property type="entry name" value="Nitrous oxide reductase, N-terminal domain"/>
    <property type="match status" value="1"/>
</dbReference>
<dbReference type="GO" id="GO:0050304">
    <property type="term" value="F:nitrous-oxide reductase activity"/>
    <property type="evidence" value="ECO:0007669"/>
    <property type="project" value="UniProtKB-EC"/>
</dbReference>
<organism evidence="4 5">
    <name type="scientific">Ginsengibacter hankyongi</name>
    <dbReference type="NCBI Taxonomy" id="2607284"/>
    <lineage>
        <taxon>Bacteria</taxon>
        <taxon>Pseudomonadati</taxon>
        <taxon>Bacteroidota</taxon>
        <taxon>Chitinophagia</taxon>
        <taxon>Chitinophagales</taxon>
        <taxon>Chitinophagaceae</taxon>
        <taxon>Ginsengibacter</taxon>
    </lineage>
</organism>
<dbReference type="Proteomes" id="UP000326903">
    <property type="component" value="Unassembled WGS sequence"/>
</dbReference>
<name>A0A5J5IGP6_9BACT</name>
<accession>A0A5J5IGP6</accession>
<gene>
    <name evidence="4" type="primary">nosZ</name>
    <name evidence="4" type="ORF">FW778_15440</name>
</gene>
<dbReference type="InterPro" id="IPR015943">
    <property type="entry name" value="WD40/YVTN_repeat-like_dom_sf"/>
</dbReference>
<dbReference type="RefSeq" id="WP_150415704.1">
    <property type="nucleotide sequence ID" value="NZ_VYQF01000004.1"/>
</dbReference>
<dbReference type="InterPro" id="IPR041114">
    <property type="entry name" value="Nos_propeller"/>
</dbReference>
<protein>
    <submittedName>
        <fullName evidence="4">Sec-dependent nitrous-oxide reductase</fullName>
        <ecNumber evidence="4">1.7.2.4</ecNumber>
    </submittedName>
</protein>
<dbReference type="InterPro" id="IPR001505">
    <property type="entry name" value="Copper_CuA"/>
</dbReference>
<dbReference type="Pfam" id="PF18764">
    <property type="entry name" value="nos_propeller"/>
    <property type="match status" value="1"/>
</dbReference>
<dbReference type="InterPro" id="IPR051403">
    <property type="entry name" value="NosZ/Cyto_c_oxidase_sub2"/>
</dbReference>
<dbReference type="AlphaFoldDB" id="A0A5J5IGP6"/>
<keyword evidence="2" id="KW-0479">Metal-binding</keyword>
<reference evidence="4 5" key="1">
    <citation type="submission" date="2019-09" db="EMBL/GenBank/DDBJ databases">
        <title>Draft genome sequence of Ginsengibacter sp. BR5-29.</title>
        <authorList>
            <person name="Im W.-T."/>
        </authorList>
    </citation>
    <scope>NUCLEOTIDE SEQUENCE [LARGE SCALE GENOMIC DNA]</scope>
    <source>
        <strain evidence="4 5">BR5-29</strain>
    </source>
</reference>
<dbReference type="InterPro" id="IPR034205">
    <property type="entry name" value="N2OR_C"/>
</dbReference>
<dbReference type="PANTHER" id="PTHR42838">
    <property type="entry name" value="CYTOCHROME C OXIDASE SUBUNIT II"/>
    <property type="match status" value="1"/>
</dbReference>
<evidence type="ECO:0000313" key="4">
    <source>
        <dbReference type="EMBL" id="KAA9038144.1"/>
    </source>
</evidence>
<evidence type="ECO:0000256" key="3">
    <source>
        <dbReference type="ARBA" id="ARBA00023008"/>
    </source>
</evidence>
<proteinExistence type="predicted"/>
<evidence type="ECO:0000256" key="2">
    <source>
        <dbReference type="ARBA" id="ARBA00022723"/>
    </source>
</evidence>
<evidence type="ECO:0000313" key="5">
    <source>
        <dbReference type="Proteomes" id="UP000326903"/>
    </source>
</evidence>
<dbReference type="InterPro" id="IPR011045">
    <property type="entry name" value="N2O_reductase_N"/>
</dbReference>
<dbReference type="EMBL" id="VYQF01000004">
    <property type="protein sequence ID" value="KAA9038144.1"/>
    <property type="molecule type" value="Genomic_DNA"/>
</dbReference>
<dbReference type="NCBIfam" id="TIGR04246">
    <property type="entry name" value="nitrous_NosZ_Gp"/>
    <property type="match status" value="1"/>
</dbReference>
<dbReference type="CDD" id="cd04223">
    <property type="entry name" value="N2OR_C"/>
    <property type="match status" value="1"/>
</dbReference>
<dbReference type="PROSITE" id="PS51257">
    <property type="entry name" value="PROKAR_LIPOPROTEIN"/>
    <property type="match status" value="1"/>
</dbReference>
<dbReference type="InterPro" id="IPR026468">
    <property type="entry name" value="Nitrous_oxide_Rdtase_Sec-dep"/>
</dbReference>
<dbReference type="GO" id="GO:0030313">
    <property type="term" value="C:cell envelope"/>
    <property type="evidence" value="ECO:0007669"/>
    <property type="project" value="UniProtKB-SubCell"/>
</dbReference>
<sequence length="667" mass="74165">MKKNTNWLYALGAAFLLTGFYSCKPKNTSDAISGDAAQKVYVAPGKYDEFYNFVSGGFNGQMSVYGLPSGRLLKIIPIFSVFPENGYGYSEETKPMLNTSHGFVPWDDQHHLELSQTNGEIDGRWIFANANNTPRVARVDLTTFKTAEILELPNSAGNHSSPFITENTEYVVAGTRFAVPMDNDNGDVPINTYRKNFKASISFISVDKNSGNMKVAFQLRVPPVDFDLSHSGKGKSHDWFFFSCYNTEQASTLLEVNASQRDKDFILAVNWKKLEEYANHGNGKKEAVQYAHNVYDEKTHSATSTIEKEVTVLDAKDLKDVCYFIPCPKSPHGCDVDPTGEYIVGSGKLAALIPVFSFDKIQKAIADKKFIGNYDGIPVIEYEAALYGEVKKPGLGPLHTEFDGRGNAVTTMFVSSEIVKWNIKDLKVIDREPTYYSPGHLCIPGGDTRKPNGKYVIVYNKITKDRYLPTGPELAQAAQLFDISGDKMKLLLDFPTVGEPHYGQAVAASLIKDKSVKFFDINQNQNPYVTKGEKEAKVIRNGKKVDVYITQIRSHFVPDNIEGIKMGDQVYWHVTNLEQDWDVPHGFAIKGANNAELLVMPGETQSFEWNPEKPGMYPFYCTDFCSALHQEMQGYVRVSPANSNVAISFSTGANLPDTTTAPPLLGK</sequence>
<dbReference type="PANTHER" id="PTHR42838:SF2">
    <property type="entry name" value="NITROUS-OXIDE REDUCTASE"/>
    <property type="match status" value="1"/>
</dbReference>
<evidence type="ECO:0000256" key="1">
    <source>
        <dbReference type="ARBA" id="ARBA00004196"/>
    </source>
</evidence>
<dbReference type="Gene3D" id="2.130.10.10">
    <property type="entry name" value="YVTN repeat-like/Quinoprotein amine dehydrogenase"/>
    <property type="match status" value="1"/>
</dbReference>
<keyword evidence="5" id="KW-1185">Reference proteome</keyword>
<dbReference type="PROSITE" id="PS00078">
    <property type="entry name" value="COX2"/>
    <property type="match status" value="1"/>
</dbReference>